<evidence type="ECO:0000259" key="2">
    <source>
        <dbReference type="PROSITE" id="PS50842"/>
    </source>
</evidence>
<accession>A0A513ZSB7</accession>
<name>A0A513ZSB7_9PEZI</name>
<dbReference type="SUPFAM" id="SSF50685">
    <property type="entry name" value="Barwin-like endoglucanases"/>
    <property type="match status" value="1"/>
</dbReference>
<feature type="domain" description="Expansin-like EG45" evidence="2">
    <location>
        <begin position="16"/>
        <end position="136"/>
    </location>
</feature>
<protein>
    <submittedName>
        <fullName evidence="3">Plant natriuretic peptide-like 9</fullName>
    </submittedName>
</protein>
<organism evidence="3">
    <name type="scientific">Venturia pyrina</name>
    <dbReference type="NCBI Taxonomy" id="415593"/>
    <lineage>
        <taxon>Eukaryota</taxon>
        <taxon>Fungi</taxon>
        <taxon>Dikarya</taxon>
        <taxon>Ascomycota</taxon>
        <taxon>Pezizomycotina</taxon>
        <taxon>Dothideomycetes</taxon>
        <taxon>Pleosporomycetidae</taxon>
        <taxon>Venturiales</taxon>
        <taxon>Venturiaceae</taxon>
        <taxon>Venturia</taxon>
    </lineage>
</organism>
<sequence length="143" mass="14941">MKAPTALIALSYFAHLGLCAVASATTYKPPYTPNKCFGHNTDVFPSNGFFAAAGPRIWDNGASCGKCFTVRCVAAFGPGQHCIGDPITGNGGFITVKIVEGRLGRRAADFSFSQKAGAAIYTGGGPSGGGSFRIEYNEQDQCF</sequence>
<keyword evidence="1" id="KW-0732">Signal</keyword>
<dbReference type="PROSITE" id="PS50842">
    <property type="entry name" value="EXPANSIN_EG45"/>
    <property type="match status" value="1"/>
</dbReference>
<dbReference type="CDD" id="cd22269">
    <property type="entry name" value="DPBB_EG45-like"/>
    <property type="match status" value="1"/>
</dbReference>
<dbReference type="Gene3D" id="2.40.40.10">
    <property type="entry name" value="RlpA-like domain"/>
    <property type="match status" value="1"/>
</dbReference>
<feature type="chain" id="PRO_5021934435" evidence="1">
    <location>
        <begin position="25"/>
        <end position="143"/>
    </location>
</feature>
<reference evidence="3" key="1">
    <citation type="submission" date="2018-12" db="EMBL/GenBank/DDBJ databases">
        <title>Characterisation of an expanded family of plant natriuretic peptide-like proteins in the apple and pear scab pathogens.</title>
        <authorList>
            <person name="Wheeler J."/>
            <person name="Jones D.A."/>
            <person name="Kastner P."/>
            <person name="Taranto A.P."/>
            <person name="Cooke I.R."/>
            <person name="Boshoven J.C."/>
            <person name="Shiller J.B."/>
            <person name="Mesarich C.H."/>
            <person name="Thomma B.P.H.J."/>
            <person name="Deng C.H."/>
            <person name="Bowen J.K."/>
            <person name="Plummer K.M."/>
        </authorList>
    </citation>
    <scope>NUCLEOTIDE SEQUENCE</scope>
</reference>
<dbReference type="EMBL" id="MK287884">
    <property type="protein sequence ID" value="QDH43464.1"/>
    <property type="molecule type" value="Genomic_DNA"/>
</dbReference>
<feature type="signal peptide" evidence="1">
    <location>
        <begin position="1"/>
        <end position="24"/>
    </location>
</feature>
<dbReference type="AlphaFoldDB" id="A0A513ZSB7"/>
<dbReference type="InterPro" id="IPR036908">
    <property type="entry name" value="RlpA-like_sf"/>
</dbReference>
<proteinExistence type="predicted"/>
<evidence type="ECO:0000313" key="3">
    <source>
        <dbReference type="EMBL" id="QDH43464.1"/>
    </source>
</evidence>
<dbReference type="PANTHER" id="PTHR47480">
    <property type="entry name" value="EG45-LIKE DOMAIN CONTAINING PROTEIN"/>
    <property type="match status" value="1"/>
</dbReference>
<dbReference type="InterPro" id="IPR007112">
    <property type="entry name" value="Expansin/allergen_DPBB_dom"/>
</dbReference>
<gene>
    <name evidence="3" type="primary">PNPL-9</name>
</gene>
<evidence type="ECO:0000256" key="1">
    <source>
        <dbReference type="SAM" id="SignalP"/>
    </source>
</evidence>
<dbReference type="PANTHER" id="PTHR47480:SF1">
    <property type="entry name" value="EG45-LIKE DOMAIN CONTAINING PROTEIN 1"/>
    <property type="match status" value="1"/>
</dbReference>